<gene>
    <name evidence="2" type="ORF">MM817_00646</name>
</gene>
<keyword evidence="3" id="KW-1185">Reference proteome</keyword>
<feature type="region of interest" description="Disordered" evidence="1">
    <location>
        <begin position="1"/>
        <end position="33"/>
    </location>
</feature>
<sequence length="69" mass="7941">MAARSTTGIDHDHGSRKIMNTVSAQSQHPTTRIQCTRRRDSMLDFFCGRGQYLCRYRDIPDAHESTAFH</sequence>
<protein>
    <submittedName>
        <fullName evidence="2">Uncharacterized protein</fullName>
    </submittedName>
</protein>
<evidence type="ECO:0000256" key="1">
    <source>
        <dbReference type="SAM" id="MobiDB-lite"/>
    </source>
</evidence>
<organism evidence="2 3">
    <name type="scientific">Sulfoacidibacillus ferrooxidans</name>
    <dbReference type="NCBI Taxonomy" id="2005001"/>
    <lineage>
        <taxon>Bacteria</taxon>
        <taxon>Bacillati</taxon>
        <taxon>Bacillota</taxon>
        <taxon>Bacilli</taxon>
        <taxon>Bacillales</taxon>
        <taxon>Alicyclobacillaceae</taxon>
        <taxon>Sulfoacidibacillus</taxon>
    </lineage>
</organism>
<evidence type="ECO:0000313" key="3">
    <source>
        <dbReference type="Proteomes" id="UP001139263"/>
    </source>
</evidence>
<comment type="caution">
    <text evidence="2">The sequence shown here is derived from an EMBL/GenBank/DDBJ whole genome shotgun (WGS) entry which is preliminary data.</text>
</comment>
<evidence type="ECO:0000313" key="2">
    <source>
        <dbReference type="EMBL" id="MCI0182387.1"/>
    </source>
</evidence>
<accession>A0A9X1V748</accession>
<reference evidence="2" key="1">
    <citation type="submission" date="2022-03" db="EMBL/GenBank/DDBJ databases">
        <title>Draft Genome Sequence of Firmicute Strain S0AB, a Heterotrophic Iron/Sulfur-Oxidizing Extreme Acidophile.</title>
        <authorList>
            <person name="Vergara E."/>
            <person name="Pakostova E."/>
            <person name="Johnson D.B."/>
            <person name="Holmes D.S."/>
        </authorList>
    </citation>
    <scope>NUCLEOTIDE SEQUENCE</scope>
    <source>
        <strain evidence="2">S0AB</strain>
    </source>
</reference>
<name>A0A9X1V748_9BACL</name>
<dbReference type="AlphaFoldDB" id="A0A9X1V748"/>
<dbReference type="EMBL" id="JALBUF010000001">
    <property type="protein sequence ID" value="MCI0182387.1"/>
    <property type="molecule type" value="Genomic_DNA"/>
</dbReference>
<proteinExistence type="predicted"/>
<feature type="compositionally biased region" description="Polar residues" evidence="1">
    <location>
        <begin position="18"/>
        <end position="33"/>
    </location>
</feature>
<dbReference type="Proteomes" id="UP001139263">
    <property type="component" value="Unassembled WGS sequence"/>
</dbReference>